<dbReference type="InterPro" id="IPR004968">
    <property type="entry name" value="DNA_primase/NTPase_C"/>
</dbReference>
<dbReference type="SMART" id="SM00885">
    <property type="entry name" value="D5_N"/>
    <property type="match status" value="1"/>
</dbReference>
<evidence type="ECO:0000256" key="2">
    <source>
        <dbReference type="ARBA" id="ARBA00022801"/>
    </source>
</evidence>
<dbReference type="InterPro" id="IPR045455">
    <property type="entry name" value="NrS-1_pol-like_helicase"/>
</dbReference>
<dbReference type="SUPFAM" id="SSF52540">
    <property type="entry name" value="P-loop containing nucleoside triphosphate hydrolases"/>
    <property type="match status" value="1"/>
</dbReference>
<name>A0A268S4A5_SHOCL</name>
<evidence type="ECO:0000256" key="1">
    <source>
        <dbReference type="ARBA" id="ARBA00022741"/>
    </source>
</evidence>
<dbReference type="PANTHER" id="PTHR35372">
    <property type="entry name" value="ATP BINDING PROTEIN-RELATED"/>
    <property type="match status" value="1"/>
</dbReference>
<dbReference type="PANTHER" id="PTHR35372:SF2">
    <property type="entry name" value="SF3 HELICASE DOMAIN-CONTAINING PROTEIN"/>
    <property type="match status" value="1"/>
</dbReference>
<dbReference type="PROSITE" id="PS51206">
    <property type="entry name" value="SF3_HELICASE_1"/>
    <property type="match status" value="1"/>
</dbReference>
<evidence type="ECO:0000256" key="5">
    <source>
        <dbReference type="SAM" id="MobiDB-lite"/>
    </source>
</evidence>
<dbReference type="InterPro" id="IPR027417">
    <property type="entry name" value="P-loop_NTPase"/>
</dbReference>
<dbReference type="InterPro" id="IPR014015">
    <property type="entry name" value="Helicase_SF3_DNA-vir"/>
</dbReference>
<keyword evidence="2" id="KW-0378">Hydrolase</keyword>
<dbReference type="EMBL" id="NPBS01000018">
    <property type="protein sequence ID" value="PAF27329.1"/>
    <property type="molecule type" value="Genomic_DNA"/>
</dbReference>
<dbReference type="EMBL" id="NPCC01000029">
    <property type="protein sequence ID" value="PAE87733.1"/>
    <property type="molecule type" value="Genomic_DNA"/>
</dbReference>
<dbReference type="GO" id="GO:0004386">
    <property type="term" value="F:helicase activity"/>
    <property type="evidence" value="ECO:0007669"/>
    <property type="project" value="UniProtKB-KW"/>
</dbReference>
<comment type="caution">
    <text evidence="8">The sequence shown here is derived from an EMBL/GenBank/DDBJ whole genome shotgun (WGS) entry which is preliminary data.</text>
</comment>
<evidence type="ECO:0000313" key="9">
    <source>
        <dbReference type="Proteomes" id="UP000216133"/>
    </source>
</evidence>
<organism evidence="8 9">
    <name type="scientific">Shouchella clausii</name>
    <name type="common">Alkalihalobacillus clausii</name>
    <dbReference type="NCBI Taxonomy" id="79880"/>
    <lineage>
        <taxon>Bacteria</taxon>
        <taxon>Bacillati</taxon>
        <taxon>Bacillota</taxon>
        <taxon>Bacilli</taxon>
        <taxon>Bacillales</taxon>
        <taxon>Bacillaceae</taxon>
        <taxon>Shouchella</taxon>
    </lineage>
</organism>
<protein>
    <recommendedName>
        <fullName evidence="6">SF3 helicase domain-containing protein</fullName>
    </recommendedName>
</protein>
<sequence length="558" mass="63978">MPNATATNQPSLPSDIYIPKYLADFLSSHLSGVTVPDGVDMTFLLQLGIGALKAKIEDVEGLNMKLKSGKKRIPDSLAFDEVAIIMMTLFTFKNIQMTERAEDTVLGIYISDKTSAKYGTYVTNTKYMFEIMERIVPNFKNKDMQDVLDKIERSAPTVEQTKDRHLFVVKNGVYDQRTGELHGFSPDYVYLTKIPVNYIPNPINPALVAPDGYKWDVESWIKDLAVDEDTATLIWQVIADCLQPHYSRHKSIWFYSEKGNNGKGTIGQLIKNLLGKGNYSSLSVADFNHEFLKETLIGTAANISDENDVEVFIDSIKDYKASITGDDININRKYQKPLRIQFRGTNIQMMNGLPKTKDKSDSFYRRLIIVPFLKSFTNNGERKYIKNDYIHETAVLEYVLFKALNMQFDEYITPASSAELLESYKEKNNPVLEFWNELKEEFVWDLLPTQFLYDLFVKWFDINNPSGKVMSKRTFMDTLSNVIYSQNDPWEVKTGQKDRIRSSGRMDADEPLITEYGLDKPDRGGNPSSWVDPSYGGPNEQKRRDFPRKSTYRGLLRL</sequence>
<keyword evidence="1" id="KW-0547">Nucleotide-binding</keyword>
<evidence type="ECO:0000259" key="6">
    <source>
        <dbReference type="PROSITE" id="PS51206"/>
    </source>
</evidence>
<evidence type="ECO:0000256" key="4">
    <source>
        <dbReference type="ARBA" id="ARBA00022840"/>
    </source>
</evidence>
<dbReference type="Gene3D" id="3.40.50.300">
    <property type="entry name" value="P-loop containing nucleotide triphosphate hydrolases"/>
    <property type="match status" value="1"/>
</dbReference>
<dbReference type="GO" id="GO:0005524">
    <property type="term" value="F:ATP binding"/>
    <property type="evidence" value="ECO:0007669"/>
    <property type="project" value="UniProtKB-KW"/>
</dbReference>
<keyword evidence="3" id="KW-0347">Helicase</keyword>
<dbReference type="Pfam" id="PF03288">
    <property type="entry name" value="Pox_D5"/>
    <property type="match status" value="1"/>
</dbReference>
<evidence type="ECO:0000313" key="10">
    <source>
        <dbReference type="Proteomes" id="UP000216207"/>
    </source>
</evidence>
<evidence type="ECO:0000313" key="7">
    <source>
        <dbReference type="EMBL" id="PAE87733.1"/>
    </source>
</evidence>
<proteinExistence type="predicted"/>
<dbReference type="Pfam" id="PF19263">
    <property type="entry name" value="DUF5906"/>
    <property type="match status" value="1"/>
</dbReference>
<dbReference type="GO" id="GO:0016787">
    <property type="term" value="F:hydrolase activity"/>
    <property type="evidence" value="ECO:0007669"/>
    <property type="project" value="UniProtKB-KW"/>
</dbReference>
<dbReference type="AlphaFoldDB" id="A0A268S4A5"/>
<evidence type="ECO:0000313" key="8">
    <source>
        <dbReference type="EMBL" id="PAF27329.1"/>
    </source>
</evidence>
<dbReference type="Proteomes" id="UP000216133">
    <property type="component" value="Unassembled WGS sequence"/>
</dbReference>
<dbReference type="InterPro" id="IPR014818">
    <property type="entry name" value="Phage/plasmid_primase_P4_C"/>
</dbReference>
<feature type="domain" description="SF3 helicase" evidence="6">
    <location>
        <begin position="229"/>
        <end position="385"/>
    </location>
</feature>
<dbReference type="NCBIfam" id="TIGR01613">
    <property type="entry name" value="primase_Cterm"/>
    <property type="match status" value="1"/>
</dbReference>
<evidence type="ECO:0000256" key="3">
    <source>
        <dbReference type="ARBA" id="ARBA00022806"/>
    </source>
</evidence>
<reference evidence="9 10" key="1">
    <citation type="submission" date="2017-07" db="EMBL/GenBank/DDBJ databases">
        <title>Isolation and whole genome analysis of endospore-forming bacteria from heroin.</title>
        <authorList>
            <person name="Kalinowski J."/>
            <person name="Ahrens B."/>
            <person name="Al-Dilaimi A."/>
            <person name="Winkler A."/>
            <person name="Wibberg D."/>
            <person name="Schleenbecker U."/>
            <person name="Ruckert C."/>
            <person name="Wolfel R."/>
            <person name="Grass G."/>
        </authorList>
    </citation>
    <scope>NUCLEOTIDE SEQUENCE [LARGE SCALE GENOMIC DNA]</scope>
    <source>
        <strain evidence="8 9">7523-2</strain>
        <strain evidence="7 10">7539</strain>
    </source>
</reference>
<gene>
    <name evidence="8" type="ORF">CHH61_04155</name>
    <name evidence="7" type="ORF">CHH72_16520</name>
</gene>
<dbReference type="InterPro" id="IPR006500">
    <property type="entry name" value="Helicase_put_C_phage/plasmid"/>
</dbReference>
<dbReference type="InterPro" id="IPR051620">
    <property type="entry name" value="ORF904-like_C"/>
</dbReference>
<dbReference type="RefSeq" id="WP_095326981.1">
    <property type="nucleotide sequence ID" value="NZ_NPBS01000018.1"/>
</dbReference>
<keyword evidence="4" id="KW-0067">ATP-binding</keyword>
<accession>A0A268S4A5</accession>
<dbReference type="Pfam" id="PF08706">
    <property type="entry name" value="D5_N"/>
    <property type="match status" value="1"/>
</dbReference>
<feature type="region of interest" description="Disordered" evidence="5">
    <location>
        <begin position="516"/>
        <end position="550"/>
    </location>
</feature>
<dbReference type="Proteomes" id="UP000216207">
    <property type="component" value="Unassembled WGS sequence"/>
</dbReference>